<sequence length="183" mass="19608">MKVTNSDTLTPCLASGVVPRFGSLRICSLPSCLLHGLALLFLSLISSWTVFQIHPQTDISRTGATPVRGQAVLRVVVKDHGALGPLFIYPSPSPLHSMKGSHNADRSLCLLCSIISEDLLIGIAPSSSIDRGAFRFNPVGDFSQGEMQAFRRLMAQADSSPTITSTSTFTYFAHTGTRNGEGD</sequence>
<comment type="caution">
    <text evidence="1">The sequence shown here is derived from an EMBL/GenBank/DDBJ whole genome shotgun (WGS) entry which is preliminary data.</text>
</comment>
<dbReference type="OrthoDB" id="1750575at2759"/>
<evidence type="ECO:0000313" key="1">
    <source>
        <dbReference type="EMBL" id="PSR98114.1"/>
    </source>
</evidence>
<evidence type="ECO:0000313" key="2">
    <source>
        <dbReference type="Proteomes" id="UP000241394"/>
    </source>
</evidence>
<dbReference type="AlphaFoldDB" id="A0A2R6PWK6"/>
<dbReference type="Gramene" id="PSR98114">
    <property type="protein sequence ID" value="PSR98114"/>
    <property type="gene ID" value="CEY00_Acc24706"/>
</dbReference>
<dbReference type="Proteomes" id="UP000241394">
    <property type="component" value="Chromosome LG22"/>
</dbReference>
<gene>
    <name evidence="1" type="ORF">CEY00_Acc24706</name>
</gene>
<keyword evidence="2" id="KW-1185">Reference proteome</keyword>
<dbReference type="EMBL" id="NKQK01000022">
    <property type="protein sequence ID" value="PSR98114.1"/>
    <property type="molecule type" value="Genomic_DNA"/>
</dbReference>
<reference evidence="2" key="2">
    <citation type="journal article" date="2018" name="BMC Genomics">
        <title>A manually annotated Actinidia chinensis var. chinensis (kiwifruit) genome highlights the challenges associated with draft genomes and gene prediction in plants.</title>
        <authorList>
            <person name="Pilkington S.M."/>
            <person name="Crowhurst R."/>
            <person name="Hilario E."/>
            <person name="Nardozza S."/>
            <person name="Fraser L."/>
            <person name="Peng Y."/>
            <person name="Gunaseelan K."/>
            <person name="Simpson R."/>
            <person name="Tahir J."/>
            <person name="Deroles S.C."/>
            <person name="Templeton K."/>
            <person name="Luo Z."/>
            <person name="Davy M."/>
            <person name="Cheng C."/>
            <person name="McNeilage M."/>
            <person name="Scaglione D."/>
            <person name="Liu Y."/>
            <person name="Zhang Q."/>
            <person name="Datson P."/>
            <person name="De Silva N."/>
            <person name="Gardiner S.E."/>
            <person name="Bassett H."/>
            <person name="Chagne D."/>
            <person name="McCallum J."/>
            <person name="Dzierzon H."/>
            <person name="Deng C."/>
            <person name="Wang Y.Y."/>
            <person name="Barron L."/>
            <person name="Manako K."/>
            <person name="Bowen J."/>
            <person name="Foster T.M."/>
            <person name="Erridge Z.A."/>
            <person name="Tiffin H."/>
            <person name="Waite C.N."/>
            <person name="Davies K.M."/>
            <person name="Grierson E.P."/>
            <person name="Laing W.A."/>
            <person name="Kirk R."/>
            <person name="Chen X."/>
            <person name="Wood M."/>
            <person name="Montefiori M."/>
            <person name="Brummell D.A."/>
            <person name="Schwinn K.E."/>
            <person name="Catanach A."/>
            <person name="Fullerton C."/>
            <person name="Li D."/>
            <person name="Meiyalaghan S."/>
            <person name="Nieuwenhuizen N."/>
            <person name="Read N."/>
            <person name="Prakash R."/>
            <person name="Hunter D."/>
            <person name="Zhang H."/>
            <person name="McKenzie M."/>
            <person name="Knabel M."/>
            <person name="Harris A."/>
            <person name="Allan A.C."/>
            <person name="Gleave A."/>
            <person name="Chen A."/>
            <person name="Janssen B.J."/>
            <person name="Plunkett B."/>
            <person name="Ampomah-Dwamena C."/>
            <person name="Voogd C."/>
            <person name="Leif D."/>
            <person name="Lafferty D."/>
            <person name="Souleyre E.J.F."/>
            <person name="Varkonyi-Gasic E."/>
            <person name="Gambi F."/>
            <person name="Hanley J."/>
            <person name="Yao J.L."/>
            <person name="Cheung J."/>
            <person name="David K.M."/>
            <person name="Warren B."/>
            <person name="Marsh K."/>
            <person name="Snowden K.C."/>
            <person name="Lin-Wang K."/>
            <person name="Brian L."/>
            <person name="Martinez-Sanchez M."/>
            <person name="Wang M."/>
            <person name="Ileperuma N."/>
            <person name="Macnee N."/>
            <person name="Campin R."/>
            <person name="McAtee P."/>
            <person name="Drummond R.S.M."/>
            <person name="Espley R.V."/>
            <person name="Ireland H.S."/>
            <person name="Wu R."/>
            <person name="Atkinson R.G."/>
            <person name="Karunairetnam S."/>
            <person name="Bulley S."/>
            <person name="Chunkath S."/>
            <person name="Hanley Z."/>
            <person name="Storey R."/>
            <person name="Thrimawithana A.H."/>
            <person name="Thomson S."/>
            <person name="David C."/>
            <person name="Testolin R."/>
            <person name="Huang H."/>
            <person name="Hellens R.P."/>
            <person name="Schaffer R.J."/>
        </authorList>
    </citation>
    <scope>NUCLEOTIDE SEQUENCE [LARGE SCALE GENOMIC DNA]</scope>
    <source>
        <strain evidence="2">cv. Red5</strain>
    </source>
</reference>
<name>A0A2R6PWK6_ACTCC</name>
<protein>
    <submittedName>
        <fullName evidence="1">Intracellular hyaluronan-binding protein like</fullName>
    </submittedName>
</protein>
<organism evidence="1 2">
    <name type="scientific">Actinidia chinensis var. chinensis</name>
    <name type="common">Chinese soft-hair kiwi</name>
    <dbReference type="NCBI Taxonomy" id="1590841"/>
    <lineage>
        <taxon>Eukaryota</taxon>
        <taxon>Viridiplantae</taxon>
        <taxon>Streptophyta</taxon>
        <taxon>Embryophyta</taxon>
        <taxon>Tracheophyta</taxon>
        <taxon>Spermatophyta</taxon>
        <taxon>Magnoliopsida</taxon>
        <taxon>eudicotyledons</taxon>
        <taxon>Gunneridae</taxon>
        <taxon>Pentapetalae</taxon>
        <taxon>asterids</taxon>
        <taxon>Ericales</taxon>
        <taxon>Actinidiaceae</taxon>
        <taxon>Actinidia</taxon>
    </lineage>
</organism>
<proteinExistence type="predicted"/>
<reference evidence="1 2" key="1">
    <citation type="submission" date="2017-07" db="EMBL/GenBank/DDBJ databases">
        <title>An improved, manually edited Actinidia chinensis var. chinensis (kiwifruit) genome highlights the challenges associated with draft genomes and gene prediction in plants.</title>
        <authorList>
            <person name="Pilkington S."/>
            <person name="Crowhurst R."/>
            <person name="Hilario E."/>
            <person name="Nardozza S."/>
            <person name="Fraser L."/>
            <person name="Peng Y."/>
            <person name="Gunaseelan K."/>
            <person name="Simpson R."/>
            <person name="Tahir J."/>
            <person name="Deroles S."/>
            <person name="Templeton K."/>
            <person name="Luo Z."/>
            <person name="Davy M."/>
            <person name="Cheng C."/>
            <person name="Mcneilage M."/>
            <person name="Scaglione D."/>
            <person name="Liu Y."/>
            <person name="Zhang Q."/>
            <person name="Datson P."/>
            <person name="De Silva N."/>
            <person name="Gardiner S."/>
            <person name="Bassett H."/>
            <person name="Chagne D."/>
            <person name="Mccallum J."/>
            <person name="Dzierzon H."/>
            <person name="Deng C."/>
            <person name="Wang Y.-Y."/>
            <person name="Barron N."/>
            <person name="Manako K."/>
            <person name="Bowen J."/>
            <person name="Foster T."/>
            <person name="Erridge Z."/>
            <person name="Tiffin H."/>
            <person name="Waite C."/>
            <person name="Davies K."/>
            <person name="Grierson E."/>
            <person name="Laing W."/>
            <person name="Kirk R."/>
            <person name="Chen X."/>
            <person name="Wood M."/>
            <person name="Montefiori M."/>
            <person name="Brummell D."/>
            <person name="Schwinn K."/>
            <person name="Catanach A."/>
            <person name="Fullerton C."/>
            <person name="Li D."/>
            <person name="Meiyalaghan S."/>
            <person name="Nieuwenhuizen N."/>
            <person name="Read N."/>
            <person name="Prakash R."/>
            <person name="Hunter D."/>
            <person name="Zhang H."/>
            <person name="Mckenzie M."/>
            <person name="Knabel M."/>
            <person name="Harris A."/>
            <person name="Allan A."/>
            <person name="Chen A."/>
            <person name="Janssen B."/>
            <person name="Plunkett B."/>
            <person name="Dwamena C."/>
            <person name="Voogd C."/>
            <person name="Leif D."/>
            <person name="Lafferty D."/>
            <person name="Souleyre E."/>
            <person name="Varkonyi-Gasic E."/>
            <person name="Gambi F."/>
            <person name="Hanley J."/>
            <person name="Yao J.-L."/>
            <person name="Cheung J."/>
            <person name="David K."/>
            <person name="Warren B."/>
            <person name="Marsh K."/>
            <person name="Snowden K."/>
            <person name="Lin-Wang K."/>
            <person name="Brian L."/>
            <person name="Martinez-Sanchez M."/>
            <person name="Wang M."/>
            <person name="Ileperuma N."/>
            <person name="Macnee N."/>
            <person name="Campin R."/>
            <person name="Mcatee P."/>
            <person name="Drummond R."/>
            <person name="Espley R."/>
            <person name="Ireland H."/>
            <person name="Wu R."/>
            <person name="Atkinson R."/>
            <person name="Karunairetnam S."/>
            <person name="Bulley S."/>
            <person name="Chunkath S."/>
            <person name="Hanley Z."/>
            <person name="Storey R."/>
            <person name="Thrimawithana A."/>
            <person name="Thomson S."/>
            <person name="David C."/>
            <person name="Testolin R."/>
        </authorList>
    </citation>
    <scope>NUCLEOTIDE SEQUENCE [LARGE SCALE GENOMIC DNA]</scope>
    <source>
        <strain evidence="2">cv. Red5</strain>
        <tissue evidence="1">Young leaf</tissue>
    </source>
</reference>
<dbReference type="InParanoid" id="A0A2R6PWK6"/>
<accession>A0A2R6PWK6</accession>